<dbReference type="Proteomes" id="UP000199440">
    <property type="component" value="Unassembled WGS sequence"/>
</dbReference>
<dbReference type="SUPFAM" id="SSF48371">
    <property type="entry name" value="ARM repeat"/>
    <property type="match status" value="1"/>
</dbReference>
<evidence type="ECO:0000313" key="7">
    <source>
        <dbReference type="EMBL" id="SDN08588.1"/>
    </source>
</evidence>
<sequence length="1013" mass="112333">MKHNCLCPPRCCFLFSLCSLLLIMVSCRNVLDAPFSESAEKALSTLRIVSGFEIELVASEPMISDPVDMMIDENGLMYVVELHGYPLDKGGTGKIKLLTDNDGDGQIDKSTVFADGLMLPTGIMRWKKGVLVTDAPDVIYLEDTNDDGKADIRETLLTGFALSNPQHNLNNPLYGLDNWIYLAHEPSVATQSYKDEFGDEGEDILFPQLPQGPRLPQNANGRNVRFRPDTPELQMTAAASQFGQTFDAWGHHLLLNNSNHIFQELIAARYLQRNPDLLVTRVTQTLSDHGQPADVYPITKNPQHQLLTTVGVFTSATGLEAYQGGAFPTEFDNSTFVAEPVNNLVHVDKLADDGVSYTASRVYQQKEFLASTDSWFRPVNMYTGPDGALYVIDYYRKIIEHPEWMAEEVVQSGELYDGTEKGRIYRITPTGARSVDQSKGFRLGEASIEQLVDALASSNIWWRRNAQRLLVSRKEKEAVPLLRQMAKNIESPLGRLHALWTLQGLGQLSTEMIKQALTDEVPGIRENAIRLAELHLDDATMTDALVALQDDANSKVRFQLLLTLGFVDTPSVTKAREKMLFNDVQDYWIQVAALSATSLNENDLLEAVLNRFQADIPAYASLVQRLSAMIGRNGQPSELRKLLKRATKSGSKEAYAWQAPILKGLADGIKSKELSSVNYREEQNALVAAFFQHPSAAIRNASLQLLQGMGLPDGPVTLNAIHRAEKMAKNRKLPEKRRAEAINFLALGNPGRDSTMLKELIVPSEPLPVQLAALQTLSSIPGPMVSEYVLEQWQVMTPDVRSAALPTFLNNEDRTDLLLDAIETGQIKKTDIDRLMAVRLMTRRDEAQKDRARILFSEDANNQRQEIVKQYWASLELSGKAFEGKQVFQQNCAICHQIGGTIGTNYGPDLATIRNRQAASILNDILDPAQSIADGFDLWTVTLNSGESIQGIVSAETPTAITLRKTGGQETTISRQDIESLQSLGMSAMPAGLENSIDQQQMADLLAYIKEVK</sequence>
<dbReference type="EMBL" id="FNGV01000023">
    <property type="protein sequence ID" value="SDN08588.1"/>
    <property type="molecule type" value="Genomic_DNA"/>
</dbReference>
<keyword evidence="8" id="KW-1185">Reference proteome</keyword>
<dbReference type="PANTHER" id="PTHR33546">
    <property type="entry name" value="LARGE, MULTIFUNCTIONAL SECRETED PROTEIN-RELATED"/>
    <property type="match status" value="1"/>
</dbReference>
<reference evidence="7 8" key="1">
    <citation type="submission" date="2016-10" db="EMBL/GenBank/DDBJ databases">
        <authorList>
            <person name="de Groot N.N."/>
        </authorList>
    </citation>
    <scope>NUCLEOTIDE SEQUENCE [LARGE SCALE GENOMIC DNA]</scope>
    <source>
        <strain evidence="7 8">DSM 19886</strain>
    </source>
</reference>
<feature type="domain" description="Cytochrome c" evidence="6">
    <location>
        <begin position="879"/>
        <end position="1013"/>
    </location>
</feature>
<keyword evidence="1 4" id="KW-0349">Heme</keyword>
<keyword evidence="2 4" id="KW-0479">Metal-binding</keyword>
<dbReference type="Gene3D" id="1.25.10.10">
    <property type="entry name" value="Leucine-rich Repeat Variant"/>
    <property type="match status" value="1"/>
</dbReference>
<dbReference type="SUPFAM" id="SSF63829">
    <property type="entry name" value="Calcium-dependent phosphotriesterase"/>
    <property type="match status" value="1"/>
</dbReference>
<keyword evidence="5" id="KW-0732">Signal</keyword>
<dbReference type="InterPro" id="IPR016024">
    <property type="entry name" value="ARM-type_fold"/>
</dbReference>
<organism evidence="7 8">
    <name type="scientific">Kriegella aquimaris</name>
    <dbReference type="NCBI Taxonomy" id="192904"/>
    <lineage>
        <taxon>Bacteria</taxon>
        <taxon>Pseudomonadati</taxon>
        <taxon>Bacteroidota</taxon>
        <taxon>Flavobacteriia</taxon>
        <taxon>Flavobacteriales</taxon>
        <taxon>Flavobacteriaceae</taxon>
        <taxon>Kriegella</taxon>
    </lineage>
</organism>
<dbReference type="PROSITE" id="PS51007">
    <property type="entry name" value="CYTC"/>
    <property type="match status" value="1"/>
</dbReference>
<dbReference type="AlphaFoldDB" id="A0A1G9YHC7"/>
<dbReference type="Gene3D" id="2.120.10.30">
    <property type="entry name" value="TolB, C-terminal domain"/>
    <property type="match status" value="1"/>
</dbReference>
<dbReference type="InterPro" id="IPR011042">
    <property type="entry name" value="6-blade_b-propeller_TolB-like"/>
</dbReference>
<dbReference type="STRING" id="192904.SAMN04488514_1239"/>
<gene>
    <name evidence="7" type="ORF">SAMN04488514_1239</name>
</gene>
<evidence type="ECO:0000256" key="4">
    <source>
        <dbReference type="PROSITE-ProRule" id="PRU00433"/>
    </source>
</evidence>
<dbReference type="Pfam" id="PF23500">
    <property type="entry name" value="DUF7133"/>
    <property type="match status" value="1"/>
</dbReference>
<feature type="signal peptide" evidence="5">
    <location>
        <begin position="1"/>
        <end position="32"/>
    </location>
</feature>
<dbReference type="Gene3D" id="1.10.760.10">
    <property type="entry name" value="Cytochrome c-like domain"/>
    <property type="match status" value="1"/>
</dbReference>
<dbReference type="PANTHER" id="PTHR33546:SF1">
    <property type="entry name" value="LARGE, MULTIFUNCTIONAL SECRETED PROTEIN"/>
    <property type="match status" value="1"/>
</dbReference>
<dbReference type="GO" id="GO:0009055">
    <property type="term" value="F:electron transfer activity"/>
    <property type="evidence" value="ECO:0007669"/>
    <property type="project" value="InterPro"/>
</dbReference>
<dbReference type="NCBIfam" id="TIGR02603">
    <property type="entry name" value="CxxCH_TIGR02603"/>
    <property type="match status" value="1"/>
</dbReference>
<dbReference type="NCBIfam" id="TIGR02604">
    <property type="entry name" value="Piru_Ver_Nterm"/>
    <property type="match status" value="1"/>
</dbReference>
<dbReference type="InterPro" id="IPR055557">
    <property type="entry name" value="DUF7133"/>
</dbReference>
<dbReference type="GO" id="GO:0020037">
    <property type="term" value="F:heme binding"/>
    <property type="evidence" value="ECO:0007669"/>
    <property type="project" value="InterPro"/>
</dbReference>
<evidence type="ECO:0000256" key="5">
    <source>
        <dbReference type="SAM" id="SignalP"/>
    </source>
</evidence>
<dbReference type="GO" id="GO:0046872">
    <property type="term" value="F:metal ion binding"/>
    <property type="evidence" value="ECO:0007669"/>
    <property type="project" value="UniProtKB-KW"/>
</dbReference>
<dbReference type="InterPro" id="IPR013428">
    <property type="entry name" value="Membrane-bound_put_N"/>
</dbReference>
<dbReference type="PROSITE" id="PS51257">
    <property type="entry name" value="PROKAR_LIPOPROTEIN"/>
    <property type="match status" value="1"/>
</dbReference>
<evidence type="ECO:0000256" key="2">
    <source>
        <dbReference type="ARBA" id="ARBA00022723"/>
    </source>
</evidence>
<accession>A0A1G9YHC7</accession>
<proteinExistence type="predicted"/>
<keyword evidence="3 4" id="KW-0408">Iron</keyword>
<dbReference type="InterPro" id="IPR036909">
    <property type="entry name" value="Cyt_c-like_dom_sf"/>
</dbReference>
<feature type="chain" id="PRO_5011609643" evidence="5">
    <location>
        <begin position="33"/>
        <end position="1013"/>
    </location>
</feature>
<evidence type="ECO:0000313" key="8">
    <source>
        <dbReference type="Proteomes" id="UP000199440"/>
    </source>
</evidence>
<dbReference type="Pfam" id="PF00034">
    <property type="entry name" value="Cytochrom_C"/>
    <property type="match status" value="1"/>
</dbReference>
<dbReference type="InterPro" id="IPR011989">
    <property type="entry name" value="ARM-like"/>
</dbReference>
<evidence type="ECO:0000256" key="1">
    <source>
        <dbReference type="ARBA" id="ARBA00022617"/>
    </source>
</evidence>
<protein>
    <submittedName>
        <fullName evidence="7">Putative membrane-bound dehydrogenase domain-containing protein</fullName>
    </submittedName>
</protein>
<evidence type="ECO:0000256" key="3">
    <source>
        <dbReference type="ARBA" id="ARBA00023004"/>
    </source>
</evidence>
<dbReference type="InterPro" id="IPR013427">
    <property type="entry name" value="Haem-bd_dom_put"/>
</dbReference>
<dbReference type="SUPFAM" id="SSF46626">
    <property type="entry name" value="Cytochrome c"/>
    <property type="match status" value="1"/>
</dbReference>
<evidence type="ECO:0000259" key="6">
    <source>
        <dbReference type="PROSITE" id="PS51007"/>
    </source>
</evidence>
<name>A0A1G9YHC7_9FLAO</name>
<dbReference type="InterPro" id="IPR009056">
    <property type="entry name" value="Cyt_c-like_dom"/>
</dbReference>